<evidence type="ECO:0000313" key="3">
    <source>
        <dbReference type="Proteomes" id="UP000541444"/>
    </source>
</evidence>
<organism evidence="2 3">
    <name type="scientific">Kingdonia uniflora</name>
    <dbReference type="NCBI Taxonomy" id="39325"/>
    <lineage>
        <taxon>Eukaryota</taxon>
        <taxon>Viridiplantae</taxon>
        <taxon>Streptophyta</taxon>
        <taxon>Embryophyta</taxon>
        <taxon>Tracheophyta</taxon>
        <taxon>Spermatophyta</taxon>
        <taxon>Magnoliopsida</taxon>
        <taxon>Ranunculales</taxon>
        <taxon>Circaeasteraceae</taxon>
        <taxon>Kingdonia</taxon>
    </lineage>
</organism>
<sequence length="233" mass="25816">MLRHPNQISAQNETTLSESNIIASQGNHIPSHSIKCKLFWLTPSNVVATGHWYNEEPKCKVHNVPLGIGMSKVCIQIALKEDVPLARWNDHLKTIGDECGSFVSWPTPFIIKEQDSTGETFPKKSTLLLDAFNKDKASLPQPLLNPSPLAPFPVLAPPDLRTLEMINEKLKKAEVLGSVSNVAPWMLTVAASSTDRRIIDKGNVVNAFDMERNMLPLILGEDASDYCNNYDAQ</sequence>
<name>A0A7J7L923_9MAGN</name>
<keyword evidence="3" id="KW-1185">Reference proteome</keyword>
<feature type="domain" description="DUF8039" evidence="1">
    <location>
        <begin position="33"/>
        <end position="111"/>
    </location>
</feature>
<protein>
    <recommendedName>
        <fullName evidence="1">DUF8039 domain-containing protein</fullName>
    </recommendedName>
</protein>
<dbReference type="EMBL" id="JACGCM010002535">
    <property type="protein sequence ID" value="KAF6139093.1"/>
    <property type="molecule type" value="Genomic_DNA"/>
</dbReference>
<dbReference type="InterPro" id="IPR058352">
    <property type="entry name" value="DUF8039"/>
</dbReference>
<dbReference type="Pfam" id="PF26133">
    <property type="entry name" value="DUF8039"/>
    <property type="match status" value="1"/>
</dbReference>
<dbReference type="OrthoDB" id="1682357at2759"/>
<gene>
    <name evidence="2" type="ORF">GIB67_010819</name>
</gene>
<evidence type="ECO:0000259" key="1">
    <source>
        <dbReference type="Pfam" id="PF26133"/>
    </source>
</evidence>
<evidence type="ECO:0000313" key="2">
    <source>
        <dbReference type="EMBL" id="KAF6139093.1"/>
    </source>
</evidence>
<dbReference type="Proteomes" id="UP000541444">
    <property type="component" value="Unassembled WGS sequence"/>
</dbReference>
<proteinExistence type="predicted"/>
<reference evidence="2 3" key="1">
    <citation type="journal article" date="2020" name="IScience">
        <title>Genome Sequencing of the Endangered Kingdonia uniflora (Circaeasteraceae, Ranunculales) Reveals Potential Mechanisms of Evolutionary Specialization.</title>
        <authorList>
            <person name="Sun Y."/>
            <person name="Deng T."/>
            <person name="Zhang A."/>
            <person name="Moore M.J."/>
            <person name="Landis J.B."/>
            <person name="Lin N."/>
            <person name="Zhang H."/>
            <person name="Zhang X."/>
            <person name="Huang J."/>
            <person name="Zhang X."/>
            <person name="Sun H."/>
            <person name="Wang H."/>
        </authorList>
    </citation>
    <scope>NUCLEOTIDE SEQUENCE [LARGE SCALE GENOMIC DNA]</scope>
    <source>
        <strain evidence="2">TB1705</strain>
        <tissue evidence="2">Leaf</tissue>
    </source>
</reference>
<dbReference type="AlphaFoldDB" id="A0A7J7L923"/>
<comment type="caution">
    <text evidence="2">The sequence shown here is derived from an EMBL/GenBank/DDBJ whole genome shotgun (WGS) entry which is preliminary data.</text>
</comment>
<accession>A0A7J7L923</accession>